<name>A0A2R6QVY8_ACTCC</name>
<evidence type="ECO:0000256" key="4">
    <source>
        <dbReference type="ARBA" id="ARBA00023002"/>
    </source>
</evidence>
<keyword evidence="3" id="KW-0274">FAD</keyword>
<dbReference type="GO" id="GO:0016491">
    <property type="term" value="F:oxidoreductase activity"/>
    <property type="evidence" value="ECO:0007669"/>
    <property type="project" value="UniProtKB-KW"/>
</dbReference>
<comment type="cofactor">
    <cofactor evidence="1">
        <name>FAD</name>
        <dbReference type="ChEBI" id="CHEBI:57692"/>
    </cofactor>
</comment>
<keyword evidence="5" id="KW-0812">Transmembrane</keyword>
<comment type="caution">
    <text evidence="6">The sequence shown here is derived from an EMBL/GenBank/DDBJ whole genome shotgun (WGS) entry which is preliminary data.</text>
</comment>
<gene>
    <name evidence="6" type="ORF">CEY00_Acc13399</name>
</gene>
<dbReference type="InterPro" id="IPR029058">
    <property type="entry name" value="AB_hydrolase_fold"/>
</dbReference>
<dbReference type="InterPro" id="IPR052542">
    <property type="entry name" value="Cholesterol_Oxidase"/>
</dbReference>
<dbReference type="EMBL" id="NKQK01000012">
    <property type="protein sequence ID" value="PSS15906.1"/>
    <property type="molecule type" value="Genomic_DNA"/>
</dbReference>
<sequence length="642" mass="72694">MYFFASRAISADDGFIISCRQWKSNEKLCRVGGEKKLNPVLLLNGYATESYWLPTEPNDLVRTLLDEGHETWLLQPRLHPSNSANNFTIEDIGRFDIPAVINMIRNLHGPLVKVHVVAHCVGGLAIHIAIMGGYVSAAHIASLSCTNSSMFFKLNASSRFKMWLPLIPLSMVILGKNNILPLLKPSNTSSRHRLLKCIARLVPRYERCTCDECEIVSGIFGNAFWHDNISSTMHYWLNKLNLPRLPMAAFPHLRKICNTGFIVNPNGENLYLIHPERMALPTLYISGGRTLLVTPQTSFLANNYMKLHQPVFRHERVVVEGFGHSDILIGEESYIRVFPHILSHIRLAEEGKKCVMGSGRSKSNKEALAWGDDPFVEAKFCLVVEKRQEREGISTFDACVSQYSLIQENGKNNILPLLKPSNTSSRHRLLKCIARLVPRYERCTCDECEIVSGIFGNAFWHDNISSTMHYWLNKLNLPRLPMAAFPHLRKICNTGFIVNPNGENLYLIHPERMALPTLYISGGRTLLVTPQTSFLANNYMKLHQPVFRHERVVVEGFGHSDILIGEESYIRVFPHILSHIRLAEEGKKCVMGSGRSKSNKEALAWGDDPFVEASGGFWSWISPLVTMWLLSLFLVMMVYVLL</sequence>
<dbReference type="Proteomes" id="UP000241394">
    <property type="component" value="Chromosome LG12"/>
</dbReference>
<evidence type="ECO:0000313" key="7">
    <source>
        <dbReference type="Proteomes" id="UP000241394"/>
    </source>
</evidence>
<dbReference type="Gene3D" id="3.40.50.1820">
    <property type="entry name" value="alpha/beta hydrolase"/>
    <property type="match status" value="2"/>
</dbReference>
<accession>A0A2R6QVY8</accession>
<keyword evidence="7" id="KW-1185">Reference proteome</keyword>
<dbReference type="Gramene" id="PSS15906">
    <property type="protein sequence ID" value="PSS15906"/>
    <property type="gene ID" value="CEY00_Acc13399"/>
</dbReference>
<keyword evidence="5" id="KW-0472">Membrane</keyword>
<dbReference type="PANTHER" id="PTHR47470:SF1">
    <property type="entry name" value="FAD-DEPENDENT OXIDOREDUCTASE 2 FAD BINDING DOMAIN-CONTAINING PROTEIN"/>
    <property type="match status" value="1"/>
</dbReference>
<dbReference type="OrthoDB" id="9974421at2759"/>
<evidence type="ECO:0000256" key="3">
    <source>
        <dbReference type="ARBA" id="ARBA00022827"/>
    </source>
</evidence>
<reference evidence="6 7" key="1">
    <citation type="submission" date="2017-07" db="EMBL/GenBank/DDBJ databases">
        <title>An improved, manually edited Actinidia chinensis var. chinensis (kiwifruit) genome highlights the challenges associated with draft genomes and gene prediction in plants.</title>
        <authorList>
            <person name="Pilkington S."/>
            <person name="Crowhurst R."/>
            <person name="Hilario E."/>
            <person name="Nardozza S."/>
            <person name="Fraser L."/>
            <person name="Peng Y."/>
            <person name="Gunaseelan K."/>
            <person name="Simpson R."/>
            <person name="Tahir J."/>
            <person name="Deroles S."/>
            <person name="Templeton K."/>
            <person name="Luo Z."/>
            <person name="Davy M."/>
            <person name="Cheng C."/>
            <person name="Mcneilage M."/>
            <person name="Scaglione D."/>
            <person name="Liu Y."/>
            <person name="Zhang Q."/>
            <person name="Datson P."/>
            <person name="De Silva N."/>
            <person name="Gardiner S."/>
            <person name="Bassett H."/>
            <person name="Chagne D."/>
            <person name="Mccallum J."/>
            <person name="Dzierzon H."/>
            <person name="Deng C."/>
            <person name="Wang Y.-Y."/>
            <person name="Barron N."/>
            <person name="Manako K."/>
            <person name="Bowen J."/>
            <person name="Foster T."/>
            <person name="Erridge Z."/>
            <person name="Tiffin H."/>
            <person name="Waite C."/>
            <person name="Davies K."/>
            <person name="Grierson E."/>
            <person name="Laing W."/>
            <person name="Kirk R."/>
            <person name="Chen X."/>
            <person name="Wood M."/>
            <person name="Montefiori M."/>
            <person name="Brummell D."/>
            <person name="Schwinn K."/>
            <person name="Catanach A."/>
            <person name="Fullerton C."/>
            <person name="Li D."/>
            <person name="Meiyalaghan S."/>
            <person name="Nieuwenhuizen N."/>
            <person name="Read N."/>
            <person name="Prakash R."/>
            <person name="Hunter D."/>
            <person name="Zhang H."/>
            <person name="Mckenzie M."/>
            <person name="Knabel M."/>
            <person name="Harris A."/>
            <person name="Allan A."/>
            <person name="Chen A."/>
            <person name="Janssen B."/>
            <person name="Plunkett B."/>
            <person name="Dwamena C."/>
            <person name="Voogd C."/>
            <person name="Leif D."/>
            <person name="Lafferty D."/>
            <person name="Souleyre E."/>
            <person name="Varkonyi-Gasic E."/>
            <person name="Gambi F."/>
            <person name="Hanley J."/>
            <person name="Yao J.-L."/>
            <person name="Cheung J."/>
            <person name="David K."/>
            <person name="Warren B."/>
            <person name="Marsh K."/>
            <person name="Snowden K."/>
            <person name="Lin-Wang K."/>
            <person name="Brian L."/>
            <person name="Martinez-Sanchez M."/>
            <person name="Wang M."/>
            <person name="Ileperuma N."/>
            <person name="Macnee N."/>
            <person name="Campin R."/>
            <person name="Mcatee P."/>
            <person name="Drummond R."/>
            <person name="Espley R."/>
            <person name="Ireland H."/>
            <person name="Wu R."/>
            <person name="Atkinson R."/>
            <person name="Karunairetnam S."/>
            <person name="Bulley S."/>
            <person name="Chunkath S."/>
            <person name="Hanley Z."/>
            <person name="Storey R."/>
            <person name="Thrimawithana A."/>
            <person name="Thomson S."/>
            <person name="David C."/>
            <person name="Testolin R."/>
        </authorList>
    </citation>
    <scope>NUCLEOTIDE SEQUENCE [LARGE SCALE GENOMIC DNA]</scope>
    <source>
        <strain evidence="7">cv. Red5</strain>
        <tissue evidence="6">Young leaf</tissue>
    </source>
</reference>
<dbReference type="PANTHER" id="PTHR47470">
    <property type="entry name" value="CHOLESTEROL OXIDASE"/>
    <property type="match status" value="1"/>
</dbReference>
<dbReference type="InParanoid" id="A0A2R6QVY8"/>
<organism evidence="6 7">
    <name type="scientific">Actinidia chinensis var. chinensis</name>
    <name type="common">Chinese soft-hair kiwi</name>
    <dbReference type="NCBI Taxonomy" id="1590841"/>
    <lineage>
        <taxon>Eukaryota</taxon>
        <taxon>Viridiplantae</taxon>
        <taxon>Streptophyta</taxon>
        <taxon>Embryophyta</taxon>
        <taxon>Tracheophyta</taxon>
        <taxon>Spermatophyta</taxon>
        <taxon>Magnoliopsida</taxon>
        <taxon>eudicotyledons</taxon>
        <taxon>Gunneridae</taxon>
        <taxon>Pentapetalae</taxon>
        <taxon>asterids</taxon>
        <taxon>Ericales</taxon>
        <taxon>Actinidiaceae</taxon>
        <taxon>Actinidia</taxon>
    </lineage>
</organism>
<evidence type="ECO:0000256" key="5">
    <source>
        <dbReference type="SAM" id="Phobius"/>
    </source>
</evidence>
<evidence type="ECO:0000256" key="1">
    <source>
        <dbReference type="ARBA" id="ARBA00001974"/>
    </source>
</evidence>
<protein>
    <submittedName>
        <fullName evidence="6">Triacylglycerol lipase</fullName>
    </submittedName>
</protein>
<dbReference type="STRING" id="1590841.A0A2R6QVY8"/>
<keyword evidence="5" id="KW-1133">Transmembrane helix</keyword>
<feature type="transmembrane region" description="Helical" evidence="5">
    <location>
        <begin position="617"/>
        <end position="641"/>
    </location>
</feature>
<dbReference type="AlphaFoldDB" id="A0A2R6QVY8"/>
<keyword evidence="4" id="KW-0560">Oxidoreductase</keyword>
<keyword evidence="2" id="KW-0285">Flavoprotein</keyword>
<dbReference type="SUPFAM" id="SSF53474">
    <property type="entry name" value="alpha/beta-Hydrolases"/>
    <property type="match status" value="1"/>
</dbReference>
<evidence type="ECO:0000313" key="6">
    <source>
        <dbReference type="EMBL" id="PSS15906.1"/>
    </source>
</evidence>
<reference evidence="7" key="2">
    <citation type="journal article" date="2018" name="BMC Genomics">
        <title>A manually annotated Actinidia chinensis var. chinensis (kiwifruit) genome highlights the challenges associated with draft genomes and gene prediction in plants.</title>
        <authorList>
            <person name="Pilkington S.M."/>
            <person name="Crowhurst R."/>
            <person name="Hilario E."/>
            <person name="Nardozza S."/>
            <person name="Fraser L."/>
            <person name="Peng Y."/>
            <person name="Gunaseelan K."/>
            <person name="Simpson R."/>
            <person name="Tahir J."/>
            <person name="Deroles S.C."/>
            <person name="Templeton K."/>
            <person name="Luo Z."/>
            <person name="Davy M."/>
            <person name="Cheng C."/>
            <person name="McNeilage M."/>
            <person name="Scaglione D."/>
            <person name="Liu Y."/>
            <person name="Zhang Q."/>
            <person name="Datson P."/>
            <person name="De Silva N."/>
            <person name="Gardiner S.E."/>
            <person name="Bassett H."/>
            <person name="Chagne D."/>
            <person name="McCallum J."/>
            <person name="Dzierzon H."/>
            <person name="Deng C."/>
            <person name="Wang Y.Y."/>
            <person name="Barron L."/>
            <person name="Manako K."/>
            <person name="Bowen J."/>
            <person name="Foster T.M."/>
            <person name="Erridge Z.A."/>
            <person name="Tiffin H."/>
            <person name="Waite C.N."/>
            <person name="Davies K.M."/>
            <person name="Grierson E.P."/>
            <person name="Laing W.A."/>
            <person name="Kirk R."/>
            <person name="Chen X."/>
            <person name="Wood M."/>
            <person name="Montefiori M."/>
            <person name="Brummell D.A."/>
            <person name="Schwinn K.E."/>
            <person name="Catanach A."/>
            <person name="Fullerton C."/>
            <person name="Li D."/>
            <person name="Meiyalaghan S."/>
            <person name="Nieuwenhuizen N."/>
            <person name="Read N."/>
            <person name="Prakash R."/>
            <person name="Hunter D."/>
            <person name="Zhang H."/>
            <person name="McKenzie M."/>
            <person name="Knabel M."/>
            <person name="Harris A."/>
            <person name="Allan A.C."/>
            <person name="Gleave A."/>
            <person name="Chen A."/>
            <person name="Janssen B.J."/>
            <person name="Plunkett B."/>
            <person name="Ampomah-Dwamena C."/>
            <person name="Voogd C."/>
            <person name="Leif D."/>
            <person name="Lafferty D."/>
            <person name="Souleyre E.J.F."/>
            <person name="Varkonyi-Gasic E."/>
            <person name="Gambi F."/>
            <person name="Hanley J."/>
            <person name="Yao J.L."/>
            <person name="Cheung J."/>
            <person name="David K.M."/>
            <person name="Warren B."/>
            <person name="Marsh K."/>
            <person name="Snowden K.C."/>
            <person name="Lin-Wang K."/>
            <person name="Brian L."/>
            <person name="Martinez-Sanchez M."/>
            <person name="Wang M."/>
            <person name="Ileperuma N."/>
            <person name="Macnee N."/>
            <person name="Campin R."/>
            <person name="McAtee P."/>
            <person name="Drummond R.S.M."/>
            <person name="Espley R.V."/>
            <person name="Ireland H.S."/>
            <person name="Wu R."/>
            <person name="Atkinson R.G."/>
            <person name="Karunairetnam S."/>
            <person name="Bulley S."/>
            <person name="Chunkath S."/>
            <person name="Hanley Z."/>
            <person name="Storey R."/>
            <person name="Thrimawithana A.H."/>
            <person name="Thomson S."/>
            <person name="David C."/>
            <person name="Testolin R."/>
            <person name="Huang H."/>
            <person name="Hellens R.P."/>
            <person name="Schaffer R.J."/>
        </authorList>
    </citation>
    <scope>NUCLEOTIDE SEQUENCE [LARGE SCALE GENOMIC DNA]</scope>
    <source>
        <strain evidence="7">cv. Red5</strain>
    </source>
</reference>
<evidence type="ECO:0000256" key="2">
    <source>
        <dbReference type="ARBA" id="ARBA00022630"/>
    </source>
</evidence>
<proteinExistence type="predicted"/>